<protein>
    <submittedName>
        <fullName evidence="2">Uncharacterized protein</fullName>
    </submittedName>
</protein>
<comment type="caution">
    <text evidence="2">The sequence shown here is derived from an EMBL/GenBank/DDBJ whole genome shotgun (WGS) entry which is preliminary data.</text>
</comment>
<evidence type="ECO:0000313" key="3">
    <source>
        <dbReference type="Proteomes" id="UP000718012"/>
    </source>
</evidence>
<gene>
    <name evidence="2" type="ORF">K8U81_02310</name>
</gene>
<organism evidence="2 3">
    <name type="scientific">Phocaeicola coprocola</name>
    <dbReference type="NCBI Taxonomy" id="310298"/>
    <lineage>
        <taxon>Bacteria</taxon>
        <taxon>Pseudomonadati</taxon>
        <taxon>Bacteroidota</taxon>
        <taxon>Bacteroidia</taxon>
        <taxon>Bacteroidales</taxon>
        <taxon>Bacteroidaceae</taxon>
        <taxon>Phocaeicola</taxon>
    </lineage>
</organism>
<sequence>MKKFKFSAFCLSMLFLLVLGGCSDDNNEVTPGEGPGSEVTIEIESEKGDEGSAIYATSATISLNLKGVETYTYQVEEGSVSESDFPDGEIMFANAEKENGNGIFTAQDGKNTAYLYGLNGNTKYTAIFAFKVGTEYQVKGFEFTTPEYSRRITIISATRDEIKFHIEMPEGVYYKWSFTDALNYNSMKDQFMQTDVDFLRNPSVGVSCGPQDITITSGVQVDPDDPMWGEWQVTQGTAYVILVGESDEEGNLDYEVDYGGGMLMSQALAPTVGDYTEEWSDEGVTFNGMYAKQMVYAQSADRVDKKATVTVLKKNETKLKVAITPPDGALSYGVYMTSEDDYELMKKYVGEQGVPALVFNESTPLVEPQEIEYTGMSIGKKYHLFITCNFADDYSKQSFQEEVYEIVESTKPDVELTVVGNVEPDQPYKVSYTIKAPNGDCRGIRYVENSMAEWNASLRPEYGMDEKFYVTNYGLDVTDADVIQAINSSEGYKMYFNSYAEEENMLVVQAYNEDEDLSEPYMAKATAVADFGTPVDADGQAIMDNLCGTWNATFNRQGSNGETETITFPVEFSREPEEAGEYADYDKLVKTIMTMKNMTEEEAKLYIEEEKANYIQAREKQIDFYKMKNRIVGRFKGEFPHKYASPWDLFNNISYSAVDADDLFFDYGPKIFLEVIPVEENGQTLYAVILSANLYAVPPLSDWNTPFTYYIMGYDGSSAYHTDFPVKVDEDGNGLTIQAYEYNGMTLTPFFAGMYNNTIYNTYYGSGDIVLTRNNASAMKTLKSSVTSLKTTTKNMLTTPWAAYQTATIKNMPKTFLPSADVARKLKRESVTIDCSKSSFIKKIQK</sequence>
<name>A0A921K2G8_9BACT</name>
<feature type="chain" id="PRO_5037410329" evidence="1">
    <location>
        <begin position="24"/>
        <end position="846"/>
    </location>
</feature>
<reference evidence="2" key="1">
    <citation type="journal article" date="2021" name="PeerJ">
        <title>Extensive microbial diversity within the chicken gut microbiome revealed by metagenomics and culture.</title>
        <authorList>
            <person name="Gilroy R."/>
            <person name="Ravi A."/>
            <person name="Getino M."/>
            <person name="Pursley I."/>
            <person name="Horton D.L."/>
            <person name="Alikhan N.F."/>
            <person name="Baker D."/>
            <person name="Gharbi K."/>
            <person name="Hall N."/>
            <person name="Watson M."/>
            <person name="Adriaenssens E.M."/>
            <person name="Foster-Nyarko E."/>
            <person name="Jarju S."/>
            <person name="Secka A."/>
            <person name="Antonio M."/>
            <person name="Oren A."/>
            <person name="Chaudhuri R.R."/>
            <person name="La Ragione R."/>
            <person name="Hildebrand F."/>
            <person name="Pallen M.J."/>
        </authorList>
    </citation>
    <scope>NUCLEOTIDE SEQUENCE</scope>
    <source>
        <strain evidence="2">CHK165-8395</strain>
    </source>
</reference>
<dbReference type="EMBL" id="DYXD01000046">
    <property type="protein sequence ID" value="HJF07013.1"/>
    <property type="molecule type" value="Genomic_DNA"/>
</dbReference>
<feature type="signal peptide" evidence="1">
    <location>
        <begin position="1"/>
        <end position="23"/>
    </location>
</feature>
<accession>A0A921K2G8</accession>
<keyword evidence="1" id="KW-0732">Signal</keyword>
<evidence type="ECO:0000256" key="1">
    <source>
        <dbReference type="SAM" id="SignalP"/>
    </source>
</evidence>
<reference evidence="2" key="2">
    <citation type="submission" date="2021-09" db="EMBL/GenBank/DDBJ databases">
        <authorList>
            <person name="Gilroy R."/>
        </authorList>
    </citation>
    <scope>NUCLEOTIDE SEQUENCE</scope>
    <source>
        <strain evidence="2">CHK165-8395</strain>
    </source>
</reference>
<dbReference type="PROSITE" id="PS51257">
    <property type="entry name" value="PROKAR_LIPOPROTEIN"/>
    <property type="match status" value="1"/>
</dbReference>
<evidence type="ECO:0000313" key="2">
    <source>
        <dbReference type="EMBL" id="HJF07013.1"/>
    </source>
</evidence>
<dbReference type="Proteomes" id="UP000718012">
    <property type="component" value="Unassembled WGS sequence"/>
</dbReference>
<proteinExistence type="predicted"/>
<dbReference type="AlphaFoldDB" id="A0A921K2G8"/>